<sequence>MLTRRNKGSNNPNLIKLKDEYEQVPLGDLDENGKTYKPLRSHGNKREFYFDVHPPLGKMIVSLAGFLAGYNGSFDFESGSKYPEDVNYTFMRIFLASFGAWMAPLSYFTAIELDFSRNSTGPGDSQMSSLFQAHLNGNIFHKNPLELAYDSRFTLKNKGFGGGLLHSHIQTYPKGSEQQQVTCYHHGDENNDWIIKKVREAPPSDNETEVEFIKNKEEVRLLHAKSGRNLHSHRVNAPVTKSQWEVSCYGNDTIGDKNDYWIIEVYDDTYPDTDRIRSLTTTLRLRHSVLALYFSILMAGFMMDHLTSNLKQKTRTIIFGISYVLVIGVFLFFKDIAFGIDYPAKDYKGRKWLSTWNIVD</sequence>
<gene>
    <name evidence="1" type="ORF">ACOLOM_LOCUS2525</name>
</gene>
<dbReference type="EMBL" id="CAJVPT010003347">
    <property type="protein sequence ID" value="CAG8494592.1"/>
    <property type="molecule type" value="Genomic_DNA"/>
</dbReference>
<keyword evidence="2" id="KW-1185">Reference proteome</keyword>
<protein>
    <submittedName>
        <fullName evidence="1">14035_t:CDS:1</fullName>
    </submittedName>
</protein>
<reference evidence="1" key="1">
    <citation type="submission" date="2021-06" db="EMBL/GenBank/DDBJ databases">
        <authorList>
            <person name="Kallberg Y."/>
            <person name="Tangrot J."/>
            <person name="Rosling A."/>
        </authorList>
    </citation>
    <scope>NUCLEOTIDE SEQUENCE</scope>
    <source>
        <strain evidence="1">CL356</strain>
    </source>
</reference>
<dbReference type="Proteomes" id="UP000789525">
    <property type="component" value="Unassembled WGS sequence"/>
</dbReference>
<name>A0ACA9KXB6_9GLOM</name>
<organism evidence="1 2">
    <name type="scientific">Acaulospora colombiana</name>
    <dbReference type="NCBI Taxonomy" id="27376"/>
    <lineage>
        <taxon>Eukaryota</taxon>
        <taxon>Fungi</taxon>
        <taxon>Fungi incertae sedis</taxon>
        <taxon>Mucoromycota</taxon>
        <taxon>Glomeromycotina</taxon>
        <taxon>Glomeromycetes</taxon>
        <taxon>Diversisporales</taxon>
        <taxon>Acaulosporaceae</taxon>
        <taxon>Acaulospora</taxon>
    </lineage>
</organism>
<proteinExistence type="predicted"/>
<comment type="caution">
    <text evidence="1">The sequence shown here is derived from an EMBL/GenBank/DDBJ whole genome shotgun (WGS) entry which is preliminary data.</text>
</comment>
<evidence type="ECO:0000313" key="2">
    <source>
        <dbReference type="Proteomes" id="UP000789525"/>
    </source>
</evidence>
<accession>A0ACA9KXB6</accession>
<evidence type="ECO:0000313" key="1">
    <source>
        <dbReference type="EMBL" id="CAG8494592.1"/>
    </source>
</evidence>